<keyword evidence="2 4" id="KW-0863">Zinc-finger</keyword>
<dbReference type="GO" id="GO:0061665">
    <property type="term" value="F:SUMO ligase activity"/>
    <property type="evidence" value="ECO:0007669"/>
    <property type="project" value="TreeGrafter"/>
</dbReference>
<sequence length="768" mass="84717">MASAIPPPLAPHPLPRLILLLGPGGAGSCGRGGGDQLLPPQNGGRSPHVALPGLHIYEHRRAWPTLLRAREVIYPSLPTFDSSLCRMATCIPAILKMAYQRRSDSSLHCSLMVLMISAKNACKSGWFLPADADEIFGMAKELFNIFCTPMSSATDDRTLDIISRIMPQFYPQLKFCRLIHSFEAKTGYDILMADFQIQRNIPADEKIMLFVAQTDNLETSSCIVSPPHVSFLINGKGVERRTNVSTDYGPQFPTDITRMLKYGTNIIQAIGYFTGNYIIAIAFISKLTSYAPPILEDYVQPGVAELAPDSEIIEGPSRVSLNCPISFKRIKTPAKGHLCKHHQCFDLDNYLEMNSRKPAWRCPCCNSPASYHELRIDRNMILEEVGDNCVDVVLFADGSWKMVTENNENKNEQLGVKNPTETDSQVQTDIVDLTMEEDNESVFPMNSTQVESLEERSTNPFENLNFEMEDRKPFLDYQNQNFLISELFSELPITAATSVTTQTAENNWSRSNNVSSTTIAPGGLVSPLNASNPNDFDAVSNPVTNDAISQSTFPLLSSQGRQITENLQLQPSSYGNSLVSTESGRAPIPRNVTRTPIAVQALPVPSQQSPSASRRMRTNNVPNNFTSGMSTSYPAVHLTANPNGIAVGRDMEIEQLTRNRNAVNSSAQLQSTPQVVALPAQTLAGTRSLPEQPRVVSPYLQNPNPARNPVMHHSMNNQSMGGVPVGNIDTLRSILLSSQQHVQGSRLQNSNRVLPLFLGWSTRAVRFQ</sequence>
<proteinExistence type="predicted"/>
<gene>
    <name evidence="6" type="ORF">CB5_LOCUS5504</name>
</gene>
<accession>A0A6V7NUJ4</accession>
<organism evidence="6">
    <name type="scientific">Ananas comosus var. bracteatus</name>
    <name type="common">red pineapple</name>
    <dbReference type="NCBI Taxonomy" id="296719"/>
    <lineage>
        <taxon>Eukaryota</taxon>
        <taxon>Viridiplantae</taxon>
        <taxon>Streptophyta</taxon>
        <taxon>Embryophyta</taxon>
        <taxon>Tracheophyta</taxon>
        <taxon>Spermatophyta</taxon>
        <taxon>Magnoliopsida</taxon>
        <taxon>Liliopsida</taxon>
        <taxon>Poales</taxon>
        <taxon>Bromeliaceae</taxon>
        <taxon>Bromelioideae</taxon>
        <taxon>Ananas</taxon>
    </lineage>
</organism>
<reference evidence="6" key="1">
    <citation type="submission" date="2020-07" db="EMBL/GenBank/DDBJ databases">
        <authorList>
            <person name="Lin J."/>
        </authorList>
    </citation>
    <scope>NUCLEOTIDE SEQUENCE</scope>
</reference>
<evidence type="ECO:0000256" key="1">
    <source>
        <dbReference type="ARBA" id="ARBA00022723"/>
    </source>
</evidence>
<evidence type="ECO:0000256" key="3">
    <source>
        <dbReference type="ARBA" id="ARBA00022833"/>
    </source>
</evidence>
<dbReference type="CDD" id="cd16650">
    <property type="entry name" value="SP-RING_PIAS-like"/>
    <property type="match status" value="1"/>
</dbReference>
<dbReference type="GO" id="GO:0008270">
    <property type="term" value="F:zinc ion binding"/>
    <property type="evidence" value="ECO:0007669"/>
    <property type="project" value="UniProtKB-KW"/>
</dbReference>
<dbReference type="Gene3D" id="3.30.40.10">
    <property type="entry name" value="Zinc/RING finger domain, C3HC4 (zinc finger)"/>
    <property type="match status" value="1"/>
</dbReference>
<evidence type="ECO:0000259" key="5">
    <source>
        <dbReference type="PROSITE" id="PS51044"/>
    </source>
</evidence>
<dbReference type="GO" id="GO:0000785">
    <property type="term" value="C:chromatin"/>
    <property type="evidence" value="ECO:0007669"/>
    <property type="project" value="TreeGrafter"/>
</dbReference>
<dbReference type="Pfam" id="PF02891">
    <property type="entry name" value="zf-MIZ"/>
    <property type="match status" value="1"/>
</dbReference>
<evidence type="ECO:0000256" key="2">
    <source>
        <dbReference type="ARBA" id="ARBA00022771"/>
    </source>
</evidence>
<dbReference type="EMBL" id="LR862142">
    <property type="protein sequence ID" value="CAD1822293.1"/>
    <property type="molecule type" value="Genomic_DNA"/>
</dbReference>
<dbReference type="PROSITE" id="PS51044">
    <property type="entry name" value="ZF_SP_RING"/>
    <property type="match status" value="1"/>
</dbReference>
<dbReference type="PANTHER" id="PTHR10782:SF4">
    <property type="entry name" value="TONALLI, ISOFORM E"/>
    <property type="match status" value="1"/>
</dbReference>
<dbReference type="InterPro" id="IPR013083">
    <property type="entry name" value="Znf_RING/FYVE/PHD"/>
</dbReference>
<protein>
    <recommendedName>
        <fullName evidence="5">SP-RING-type domain-containing protein</fullName>
    </recommendedName>
</protein>
<dbReference type="AlphaFoldDB" id="A0A6V7NUJ4"/>
<keyword evidence="1" id="KW-0479">Metal-binding</keyword>
<keyword evidence="3" id="KW-0862">Zinc</keyword>
<dbReference type="InterPro" id="IPR004181">
    <property type="entry name" value="Znf_MIZ"/>
</dbReference>
<dbReference type="GO" id="GO:0016925">
    <property type="term" value="P:protein sumoylation"/>
    <property type="evidence" value="ECO:0007669"/>
    <property type="project" value="UniProtKB-ARBA"/>
</dbReference>
<evidence type="ECO:0000256" key="4">
    <source>
        <dbReference type="PROSITE-ProRule" id="PRU00452"/>
    </source>
</evidence>
<feature type="domain" description="SP-RING-type" evidence="5">
    <location>
        <begin position="308"/>
        <end position="395"/>
    </location>
</feature>
<evidence type="ECO:0000313" key="6">
    <source>
        <dbReference type="EMBL" id="CAD1822293.1"/>
    </source>
</evidence>
<name>A0A6V7NUJ4_ANACO</name>
<dbReference type="PANTHER" id="PTHR10782">
    <property type="entry name" value="ZINC FINGER MIZ DOMAIN-CONTAINING PROTEIN"/>
    <property type="match status" value="1"/>
</dbReference>